<reference evidence="5 6" key="1">
    <citation type="submission" date="2016-02" db="EMBL/GenBank/DDBJ databases">
        <title>Genome sequencing of a beta-galactosidase producing bacteria Rhizobium sp. 59.</title>
        <authorList>
            <person name="Wang D."/>
            <person name="Kot W."/>
            <person name="Qin Y."/>
            <person name="Hansen L."/>
            <person name="Naqvi K."/>
            <person name="Rensing C."/>
        </authorList>
    </citation>
    <scope>NUCLEOTIDE SEQUENCE [LARGE SCALE GENOMIC DNA]</scope>
    <source>
        <strain evidence="5 6">59</strain>
    </source>
</reference>
<evidence type="ECO:0000256" key="3">
    <source>
        <dbReference type="ARBA" id="ARBA00023002"/>
    </source>
</evidence>
<dbReference type="SUPFAM" id="SSF51905">
    <property type="entry name" value="FAD/NAD(P)-binding domain"/>
    <property type="match status" value="1"/>
</dbReference>
<evidence type="ECO:0000313" key="5">
    <source>
        <dbReference type="EMBL" id="OJG00262.1"/>
    </source>
</evidence>
<dbReference type="InterPro" id="IPR050097">
    <property type="entry name" value="Ferredoxin-NADP_redctase_2"/>
</dbReference>
<evidence type="ECO:0000256" key="2">
    <source>
        <dbReference type="ARBA" id="ARBA00022630"/>
    </source>
</evidence>
<evidence type="ECO:0000313" key="6">
    <source>
        <dbReference type="Proteomes" id="UP000182661"/>
    </source>
</evidence>
<dbReference type="EMBL" id="LSRP01000035">
    <property type="protein sequence ID" value="OJG00262.1"/>
    <property type="molecule type" value="Genomic_DNA"/>
</dbReference>
<accession>A0A657LYN7</accession>
<dbReference type="OrthoDB" id="9786503at2"/>
<dbReference type="Pfam" id="PF07992">
    <property type="entry name" value="Pyr_redox_2"/>
    <property type="match status" value="1"/>
</dbReference>
<gene>
    <name evidence="5" type="ORF">AX760_11100</name>
</gene>
<dbReference type="RefSeq" id="WP_071831699.1">
    <property type="nucleotide sequence ID" value="NZ_LSRP01000035.1"/>
</dbReference>
<protein>
    <recommendedName>
        <fullName evidence="1">Thioredoxin reductase</fullName>
    </recommendedName>
</protein>
<dbReference type="InterPro" id="IPR036188">
    <property type="entry name" value="FAD/NAD-bd_sf"/>
</dbReference>
<feature type="domain" description="FAD/NAD(P)-binding" evidence="4">
    <location>
        <begin position="4"/>
        <end position="279"/>
    </location>
</feature>
<dbReference type="PRINTS" id="PR00469">
    <property type="entry name" value="PNDRDTASEII"/>
</dbReference>
<dbReference type="AlphaFoldDB" id="A0A657LYN7"/>
<dbReference type="PRINTS" id="PR00368">
    <property type="entry name" value="FADPNR"/>
</dbReference>
<dbReference type="Proteomes" id="UP000182661">
    <property type="component" value="Unassembled WGS sequence"/>
</dbReference>
<keyword evidence="2" id="KW-0285">Flavoprotein</keyword>
<comment type="caution">
    <text evidence="5">The sequence shown here is derived from an EMBL/GenBank/DDBJ whole genome shotgun (WGS) entry which is preliminary data.</text>
</comment>
<organism evidence="5 6">
    <name type="scientific">Pararhizobium antarcticum</name>
    <dbReference type="NCBI Taxonomy" id="1798805"/>
    <lineage>
        <taxon>Bacteria</taxon>
        <taxon>Pseudomonadati</taxon>
        <taxon>Pseudomonadota</taxon>
        <taxon>Alphaproteobacteria</taxon>
        <taxon>Hyphomicrobiales</taxon>
        <taxon>Rhizobiaceae</taxon>
        <taxon>Rhizobium/Agrobacterium group</taxon>
        <taxon>Pararhizobium</taxon>
    </lineage>
</organism>
<keyword evidence="3" id="KW-0560">Oxidoreductase</keyword>
<dbReference type="PANTHER" id="PTHR48105">
    <property type="entry name" value="THIOREDOXIN REDUCTASE 1-RELATED-RELATED"/>
    <property type="match status" value="1"/>
</dbReference>
<dbReference type="Gene3D" id="3.50.50.60">
    <property type="entry name" value="FAD/NAD(P)-binding domain"/>
    <property type="match status" value="2"/>
</dbReference>
<dbReference type="GO" id="GO:0016491">
    <property type="term" value="F:oxidoreductase activity"/>
    <property type="evidence" value="ECO:0007669"/>
    <property type="project" value="UniProtKB-KW"/>
</dbReference>
<evidence type="ECO:0000259" key="4">
    <source>
        <dbReference type="Pfam" id="PF07992"/>
    </source>
</evidence>
<name>A0A657LYN7_9HYPH</name>
<sequence>MHQDAIIIGGGFAGLSAAYILGRARRHVTVIDSGTPRNRFAAHAHGVLAMDGLSGGEILTRARDQLAAYPTVTLLSGEADSAAGAIDNFSIRLSSGSRLSARRLLLASGVEDRLPEIPGLKERWGKSVLHCPYCHGYEIGGGPIGVLASHPMSAHQAAVVADWGDVTLFTNGTPDPEEETLNLLERRNVTLQAGKVDAVGDAPDGRLFVRLETGKTLDVKALFVGPDLQIRGTIVHDLGCALEESPAGRIIATSPAKATSIAGVYAAGDIARAFGNITLSSADGVVAALGLHQSLMFEAPQP</sequence>
<proteinExistence type="predicted"/>
<dbReference type="InterPro" id="IPR023753">
    <property type="entry name" value="FAD/NAD-binding_dom"/>
</dbReference>
<evidence type="ECO:0000256" key="1">
    <source>
        <dbReference type="ARBA" id="ARBA00018719"/>
    </source>
</evidence>
<keyword evidence="6" id="KW-1185">Reference proteome</keyword>